<evidence type="ECO:0000256" key="5">
    <source>
        <dbReference type="ARBA" id="ARBA00023136"/>
    </source>
</evidence>
<evidence type="ECO:0000256" key="3">
    <source>
        <dbReference type="ARBA" id="ARBA00022692"/>
    </source>
</evidence>
<comment type="subcellular location">
    <subcellularLocation>
        <location evidence="1">Cell membrane</location>
        <topology evidence="1">Multi-pass membrane protein</topology>
    </subcellularLocation>
</comment>
<evidence type="ECO:0000259" key="9">
    <source>
        <dbReference type="Pfam" id="PF12704"/>
    </source>
</evidence>
<keyword evidence="3 7" id="KW-0812">Transmembrane</keyword>
<feature type="domain" description="ABC3 transporter permease C-terminal" evidence="8">
    <location>
        <begin position="284"/>
        <end position="396"/>
    </location>
</feature>
<dbReference type="Proteomes" id="UP000230214">
    <property type="component" value="Unassembled WGS sequence"/>
</dbReference>
<dbReference type="Pfam" id="PF12704">
    <property type="entry name" value="MacB_PCD"/>
    <property type="match status" value="1"/>
</dbReference>
<dbReference type="GO" id="GO:0005886">
    <property type="term" value="C:plasma membrane"/>
    <property type="evidence" value="ECO:0007669"/>
    <property type="project" value="UniProtKB-SubCell"/>
</dbReference>
<comment type="similarity">
    <text evidence="6">Belongs to the ABC-4 integral membrane protein family.</text>
</comment>
<feature type="transmembrane region" description="Helical" evidence="7">
    <location>
        <begin position="277"/>
        <end position="304"/>
    </location>
</feature>
<feature type="transmembrane region" description="Helical" evidence="7">
    <location>
        <begin position="328"/>
        <end position="352"/>
    </location>
</feature>
<dbReference type="AlphaFoldDB" id="A0A2H0R9K9"/>
<keyword evidence="5 7" id="KW-0472">Membrane</keyword>
<evidence type="ECO:0000256" key="4">
    <source>
        <dbReference type="ARBA" id="ARBA00022989"/>
    </source>
</evidence>
<dbReference type="EMBL" id="PCXU01000035">
    <property type="protein sequence ID" value="PIR43198.1"/>
    <property type="molecule type" value="Genomic_DNA"/>
</dbReference>
<evidence type="ECO:0000256" key="1">
    <source>
        <dbReference type="ARBA" id="ARBA00004651"/>
    </source>
</evidence>
<dbReference type="GO" id="GO:0022857">
    <property type="term" value="F:transmembrane transporter activity"/>
    <property type="evidence" value="ECO:0007669"/>
    <property type="project" value="TreeGrafter"/>
</dbReference>
<keyword evidence="4 7" id="KW-1133">Transmembrane helix</keyword>
<dbReference type="Pfam" id="PF02687">
    <property type="entry name" value="FtsX"/>
    <property type="match status" value="1"/>
</dbReference>
<dbReference type="InterPro" id="IPR003838">
    <property type="entry name" value="ABC3_permease_C"/>
</dbReference>
<keyword evidence="2" id="KW-1003">Cell membrane</keyword>
<comment type="caution">
    <text evidence="10">The sequence shown here is derived from an EMBL/GenBank/DDBJ whole genome shotgun (WGS) entry which is preliminary data.</text>
</comment>
<dbReference type="InterPro" id="IPR025857">
    <property type="entry name" value="MacB_PCD"/>
</dbReference>
<dbReference type="PANTHER" id="PTHR30572:SF4">
    <property type="entry name" value="ABC TRANSPORTER PERMEASE YTRF"/>
    <property type="match status" value="1"/>
</dbReference>
<feature type="transmembrane region" description="Helical" evidence="7">
    <location>
        <begin position="364"/>
        <end position="386"/>
    </location>
</feature>
<evidence type="ECO:0000313" key="11">
    <source>
        <dbReference type="Proteomes" id="UP000230214"/>
    </source>
</evidence>
<evidence type="ECO:0000256" key="7">
    <source>
        <dbReference type="SAM" id="Phobius"/>
    </source>
</evidence>
<feature type="domain" description="MacB-like periplasmic core" evidence="9">
    <location>
        <begin position="21"/>
        <end position="240"/>
    </location>
</feature>
<dbReference type="InterPro" id="IPR050250">
    <property type="entry name" value="Macrolide_Exporter_MacB"/>
</dbReference>
<dbReference type="PANTHER" id="PTHR30572">
    <property type="entry name" value="MEMBRANE COMPONENT OF TRANSPORTER-RELATED"/>
    <property type="match status" value="1"/>
</dbReference>
<sequence>MNIFELFTESISVLKTNKLRTSLSALGIIIGIGSVISLMNLGNASQLSIKERIQSLGSNLLIIRPGSSNQGFIRESSGSGSTLTYEDAKAIGNSNRITTIKDVGADYSSREQISYERNNANVQILAVTSNYFDIRNVQVEYGNKITDQDLTNLTKVAVIGPTIIEDLFGTNTNPIGQKMRIGNSTFTIIGVTKSKGGSNDEVVYIPLTTGQKTVFGIDYVNNIYVSAKSEDQMNAAQNQLGFFLMERHNIKNVEDADFSISSQEDLLQTATDVTQTFTALLTGISAISLVVGGIGIMNIMLVTVTERTREIGLRKALGAKKSTIVKQFLIESIVLTFVGGLIGVIVGLGVSFGLTKYMSLPQTISVSSITLAVGVSTCIGILFGWYPANKASKLPPIEALRYE</sequence>
<gene>
    <name evidence="10" type="ORF">COV24_04100</name>
</gene>
<accession>A0A2H0R9K9</accession>
<feature type="transmembrane region" description="Helical" evidence="7">
    <location>
        <begin position="21"/>
        <end position="42"/>
    </location>
</feature>
<organism evidence="10 11">
    <name type="scientific">candidate division WWE3 bacterium CG10_big_fil_rev_8_21_14_0_10_32_10</name>
    <dbReference type="NCBI Taxonomy" id="1975090"/>
    <lineage>
        <taxon>Bacteria</taxon>
        <taxon>Katanobacteria</taxon>
    </lineage>
</organism>
<evidence type="ECO:0000313" key="10">
    <source>
        <dbReference type="EMBL" id="PIR43198.1"/>
    </source>
</evidence>
<evidence type="ECO:0000256" key="2">
    <source>
        <dbReference type="ARBA" id="ARBA00022475"/>
    </source>
</evidence>
<protein>
    <submittedName>
        <fullName evidence="10">Multidrug ABC transporter substrate-binding protein</fullName>
    </submittedName>
</protein>
<reference evidence="10 11" key="1">
    <citation type="submission" date="2017-09" db="EMBL/GenBank/DDBJ databases">
        <title>Depth-based differentiation of microbial function through sediment-hosted aquifers and enrichment of novel symbionts in the deep terrestrial subsurface.</title>
        <authorList>
            <person name="Probst A.J."/>
            <person name="Ladd B."/>
            <person name="Jarett J.K."/>
            <person name="Geller-Mcgrath D.E."/>
            <person name="Sieber C.M."/>
            <person name="Emerson J.B."/>
            <person name="Anantharaman K."/>
            <person name="Thomas B.C."/>
            <person name="Malmstrom R."/>
            <person name="Stieglmeier M."/>
            <person name="Klingl A."/>
            <person name="Woyke T."/>
            <person name="Ryan C.M."/>
            <person name="Banfield J.F."/>
        </authorList>
    </citation>
    <scope>NUCLEOTIDE SEQUENCE [LARGE SCALE GENOMIC DNA]</scope>
    <source>
        <strain evidence="10">CG10_big_fil_rev_8_21_14_0_10_32_10</strain>
    </source>
</reference>
<proteinExistence type="inferred from homology"/>
<evidence type="ECO:0000256" key="6">
    <source>
        <dbReference type="ARBA" id="ARBA00038076"/>
    </source>
</evidence>
<name>A0A2H0R9K9_UNCKA</name>
<evidence type="ECO:0000259" key="8">
    <source>
        <dbReference type="Pfam" id="PF02687"/>
    </source>
</evidence>